<organism evidence="6 7">
    <name type="scientific">Planctopirus limnophila (strain ATCC 43296 / DSM 3776 / IFAM 1008 / Mu 290)</name>
    <name type="common">Planctomyces limnophilus</name>
    <dbReference type="NCBI Taxonomy" id="521674"/>
    <lineage>
        <taxon>Bacteria</taxon>
        <taxon>Pseudomonadati</taxon>
        <taxon>Planctomycetota</taxon>
        <taxon>Planctomycetia</taxon>
        <taxon>Planctomycetales</taxon>
        <taxon>Planctomycetaceae</taxon>
        <taxon>Planctopirus</taxon>
    </lineage>
</organism>
<dbReference type="GO" id="GO:0016829">
    <property type="term" value="F:lyase activity"/>
    <property type="evidence" value="ECO:0007669"/>
    <property type="project" value="UniProtKB-KW"/>
</dbReference>
<dbReference type="OrthoDB" id="207253at2"/>
<dbReference type="InterPro" id="IPR000357">
    <property type="entry name" value="HEAT"/>
</dbReference>
<dbReference type="InterPro" id="IPR019775">
    <property type="entry name" value="WD40_repeat_CS"/>
</dbReference>
<keyword evidence="7" id="KW-1185">Reference proteome</keyword>
<accession>D5SRY5</accession>
<dbReference type="RefSeq" id="WP_013111140.1">
    <property type="nucleotide sequence ID" value="NC_014148.1"/>
</dbReference>
<evidence type="ECO:0000256" key="2">
    <source>
        <dbReference type="ARBA" id="ARBA00022737"/>
    </source>
</evidence>
<feature type="compositionally biased region" description="Low complexity" evidence="5">
    <location>
        <begin position="93"/>
        <end position="113"/>
    </location>
</feature>
<evidence type="ECO:0000256" key="5">
    <source>
        <dbReference type="SAM" id="MobiDB-lite"/>
    </source>
</evidence>
<dbReference type="SUPFAM" id="SSF69322">
    <property type="entry name" value="Tricorn protease domain 2"/>
    <property type="match status" value="1"/>
</dbReference>
<dbReference type="InterPro" id="IPR015943">
    <property type="entry name" value="WD40/YVTN_repeat-like_dom_sf"/>
</dbReference>
<dbReference type="InterPro" id="IPR016024">
    <property type="entry name" value="ARM-type_fold"/>
</dbReference>
<dbReference type="InterPro" id="IPR021133">
    <property type="entry name" value="HEAT_type_2"/>
</dbReference>
<dbReference type="PROSITE" id="PS50082">
    <property type="entry name" value="WD_REPEATS_2"/>
    <property type="match status" value="1"/>
</dbReference>
<comment type="function">
    <text evidence="3">Catalyzes the hydroxylation of the N(6)-(4-aminobutyl)-L-lysine intermediate produced by deoxyhypusine synthase/DHPS on a critical lysine of the eukaryotic translation initiation factor 5A/eIF-5A. This is the second step of the post-translational modification of that lysine into an unusual amino acid residue named hypusine. Hypusination is unique to mature eIF-5A factor and is essential for its function.</text>
</comment>
<keyword evidence="2" id="KW-0677">Repeat</keyword>
<gene>
    <name evidence="6" type="ordered locus">Plim_2887</name>
</gene>
<evidence type="ECO:0000256" key="3">
    <source>
        <dbReference type="ARBA" id="ARBA00045876"/>
    </source>
</evidence>
<dbReference type="Gene3D" id="2.130.10.10">
    <property type="entry name" value="YVTN repeat-like/Quinoprotein amine dehydrogenase"/>
    <property type="match status" value="1"/>
</dbReference>
<sequence>MSDAAPTCPKCNEPLQPGMLRCRACGERLTPATRQPVAAAAGIGSSVAGVTNAPVATQPLNSASTARPSSAAGPKTGTVLNLNSLLKTGAVPAGTTGPVGSSGPLGSTSTTATNASPVATGGFDQGRTANGLPSGSSGSSLRLKKPAGNTPIQTSPAAATPQATVTKTSTPASTSSTPGSTDTAKVASAASSKLPLPPTSASSQSGSMRLARPSGSSGRMETFGNDAIRVSCECGAKFRTKSETAGRKVKCPKCGSAVVVPGGSSETTGPALVEKRKFADLAKEIASLPPLVTTENEPSTGVKNSAEMPAVESGTKIESGSKPGQTSSGSTTKRKKLSKSRLTKLLKAVEPKESASSEDAEKRRQAVLELGMAENEGLWAELEKLKGDSWIVVREAVATALGDLGQPEATPALIEMLDDEVPEVRRNAIASVGKLRDARACRAMIVMALQEPHFRFASLDSITKMGNAATASLQQILQEKDPGYALEAAVVAGRTRDAKLIEPLLKLLGNSFAIVRGQAAESLGQIGDKKATGPLCKLLEDPEQGVRVAAAGALARLSDPRSVPSLLKGLSQDDADVLERVITALGEIGDAQAAPHLLPLIDHLQAEIRGAAAEALGKIGASESASPLTRLLHDTDEAVRLKAIAAFRKFKASIAVDPLLNLLMDPNAQIRLRAVDTLGEIADESAVDNLIHTLHNDGTMEVRQMAAKALGAIGSADGIEPLEQALEDEFPVRCRAITSLGQIGASASLPALLAMLKDSVPEVRYHTTQALADLGNANALKPLEELLSDEHPMVRRGAAKALVKLGDPRGESLLDEKKLASFKKQRPGFKFNFSSLEPTAFIEAIKAAPPAVAIGAIAVPALLLIGFAAMSLGLLSGGGSSVVVRGRPASLNFTLDGKSVVIGFNKGVVEVWPATGGSPSSKSVYGNYASNLLATGVEGTFLSVADKQISMLAGGKVTPMAGLPSIAAYTIQSPDGKHAAAIGSDGSITFLDLENAKPMQAIQLNTKAVTCMGLSNGGREIVGGKKDGSITIWEAQSGKPVTELKLGTIVPAAIGFNSAGDKLVVANLRGGVGIYDIKTRKRLNDLPFEGKTAPIFAGASFVGGNDDLVLLSAGSSLTTWKVSTNEVKASPAYDLVGGIGGLAISPTGEHMAFMDTESADVVVVSLPSLEEAAVLSVPAGR</sequence>
<keyword evidence="1 4" id="KW-0853">WD repeat</keyword>
<dbReference type="eggNOG" id="COG2319">
    <property type="taxonomic scope" value="Bacteria"/>
</dbReference>
<dbReference type="Pfam" id="PF02985">
    <property type="entry name" value="HEAT"/>
    <property type="match status" value="1"/>
</dbReference>
<feature type="compositionally biased region" description="Polar residues" evidence="5">
    <location>
        <begin position="293"/>
        <end position="303"/>
    </location>
</feature>
<reference evidence="6 7" key="1">
    <citation type="journal article" date="2010" name="Stand. Genomic Sci.">
        <title>Complete genome sequence of Planctomyces limnophilus type strain (Mu 290).</title>
        <authorList>
            <person name="Labutti K."/>
            <person name="Sikorski J."/>
            <person name="Schneider S."/>
            <person name="Nolan M."/>
            <person name="Lucas S."/>
            <person name="Glavina Del Rio T."/>
            <person name="Tice H."/>
            <person name="Cheng J.F."/>
            <person name="Goodwin L."/>
            <person name="Pitluck S."/>
            <person name="Liolios K."/>
            <person name="Ivanova N."/>
            <person name="Mavromatis K."/>
            <person name="Mikhailova N."/>
            <person name="Pati A."/>
            <person name="Chen A."/>
            <person name="Palaniappan K."/>
            <person name="Land M."/>
            <person name="Hauser L."/>
            <person name="Chang Y.J."/>
            <person name="Jeffries C.D."/>
            <person name="Tindall B.J."/>
            <person name="Rohde M."/>
            <person name="Goker M."/>
            <person name="Woyke T."/>
            <person name="Bristow J."/>
            <person name="Eisen J.A."/>
            <person name="Markowitz V."/>
            <person name="Hugenholtz P."/>
            <person name="Kyrpides N.C."/>
            <person name="Klenk H.P."/>
            <person name="Lapidus A."/>
        </authorList>
    </citation>
    <scope>NUCLEOTIDE SEQUENCE [LARGE SCALE GENOMIC DNA]</scope>
    <source>
        <strain evidence="7">ATCC 43296 / DSM 3776 / IFAM 1008 / 290</strain>
    </source>
</reference>
<evidence type="ECO:0000313" key="6">
    <source>
        <dbReference type="EMBL" id="ADG68709.1"/>
    </source>
</evidence>
<dbReference type="eggNOG" id="COG1413">
    <property type="taxonomic scope" value="Bacteria"/>
</dbReference>
<feature type="region of interest" description="Disordered" evidence="5">
    <location>
        <begin position="93"/>
        <end position="220"/>
    </location>
</feature>
<dbReference type="PROSITE" id="PS50077">
    <property type="entry name" value="HEAT_REPEAT"/>
    <property type="match status" value="1"/>
</dbReference>
<evidence type="ECO:0000256" key="4">
    <source>
        <dbReference type="PROSITE-ProRule" id="PRU00221"/>
    </source>
</evidence>
<dbReference type="SMART" id="SM00567">
    <property type="entry name" value="EZ_HEAT"/>
    <property type="match status" value="13"/>
</dbReference>
<evidence type="ECO:0000313" key="7">
    <source>
        <dbReference type="Proteomes" id="UP000002220"/>
    </source>
</evidence>
<dbReference type="HOGENOM" id="CLU_272964_0_0_0"/>
<dbReference type="InterPro" id="IPR004155">
    <property type="entry name" value="PBS_lyase_HEAT"/>
</dbReference>
<dbReference type="Pfam" id="PF13646">
    <property type="entry name" value="HEAT_2"/>
    <property type="match status" value="3"/>
</dbReference>
<proteinExistence type="predicted"/>
<feature type="region of interest" description="Disordered" evidence="5">
    <location>
        <begin position="292"/>
        <end position="361"/>
    </location>
</feature>
<dbReference type="STRING" id="521674.Plim_2887"/>
<dbReference type="InterPro" id="IPR011989">
    <property type="entry name" value="ARM-like"/>
</dbReference>
<dbReference type="PANTHER" id="PTHR12697:SF5">
    <property type="entry name" value="DEOXYHYPUSINE HYDROXYLASE"/>
    <property type="match status" value="1"/>
</dbReference>
<dbReference type="GO" id="GO:0016491">
    <property type="term" value="F:oxidoreductase activity"/>
    <property type="evidence" value="ECO:0007669"/>
    <property type="project" value="TreeGrafter"/>
</dbReference>
<feature type="compositionally biased region" description="Basic residues" evidence="5">
    <location>
        <begin position="332"/>
        <end position="344"/>
    </location>
</feature>
<keyword evidence="6" id="KW-0456">Lyase</keyword>
<dbReference type="Proteomes" id="UP000002220">
    <property type="component" value="Chromosome"/>
</dbReference>
<feature type="repeat" description="WD" evidence="4">
    <location>
        <begin position="1002"/>
        <end position="1043"/>
    </location>
</feature>
<dbReference type="PANTHER" id="PTHR12697">
    <property type="entry name" value="PBS LYASE HEAT-LIKE PROTEIN"/>
    <property type="match status" value="1"/>
</dbReference>
<dbReference type="EMBL" id="CP001744">
    <property type="protein sequence ID" value="ADG68709.1"/>
    <property type="molecule type" value="Genomic_DNA"/>
</dbReference>
<feature type="compositionally biased region" description="Low complexity" evidence="5">
    <location>
        <begin position="150"/>
        <end position="184"/>
    </location>
</feature>
<dbReference type="Gene3D" id="1.25.10.10">
    <property type="entry name" value="Leucine-rich Repeat Variant"/>
    <property type="match status" value="4"/>
</dbReference>
<dbReference type="KEGG" id="plm:Plim_2887"/>
<dbReference type="InterPro" id="IPR000225">
    <property type="entry name" value="Armadillo"/>
</dbReference>
<dbReference type="AlphaFoldDB" id="D5SRY5"/>
<feature type="compositionally biased region" description="Polar residues" evidence="5">
    <location>
        <begin position="316"/>
        <end position="325"/>
    </location>
</feature>
<feature type="compositionally biased region" description="Basic and acidic residues" evidence="5">
    <location>
        <begin position="347"/>
        <end position="361"/>
    </location>
</feature>
<dbReference type="PROSITE" id="PS00678">
    <property type="entry name" value="WD_REPEATS_1"/>
    <property type="match status" value="1"/>
</dbReference>
<protein>
    <submittedName>
        <fullName evidence="6">PBS lyase HEAT domain protein repeat-containing protein</fullName>
    </submittedName>
</protein>
<name>D5SRY5_PLAL2</name>
<evidence type="ECO:0000256" key="1">
    <source>
        <dbReference type="ARBA" id="ARBA00022574"/>
    </source>
</evidence>
<dbReference type="InterPro" id="IPR001680">
    <property type="entry name" value="WD40_rpt"/>
</dbReference>
<dbReference type="SUPFAM" id="SSF48371">
    <property type="entry name" value="ARM repeat"/>
    <property type="match status" value="1"/>
</dbReference>
<dbReference type="Pfam" id="PF03130">
    <property type="entry name" value="HEAT_PBS"/>
    <property type="match status" value="2"/>
</dbReference>
<dbReference type="SMART" id="SM00185">
    <property type="entry name" value="ARM"/>
    <property type="match status" value="5"/>
</dbReference>